<protein>
    <submittedName>
        <fullName evidence="1">Uncharacterized protein</fullName>
    </submittedName>
</protein>
<dbReference type="EMBL" id="JARO02005593">
    <property type="protein sequence ID" value="KPP66519.1"/>
    <property type="molecule type" value="Genomic_DNA"/>
</dbReference>
<accession>A0A0P7UXV9</accession>
<dbReference type="InterPro" id="IPR039669">
    <property type="entry name" value="TANK"/>
</dbReference>
<proteinExistence type="predicted"/>
<evidence type="ECO:0000313" key="2">
    <source>
        <dbReference type="Proteomes" id="UP000034805"/>
    </source>
</evidence>
<dbReference type="Proteomes" id="UP000034805">
    <property type="component" value="Unassembled WGS sequence"/>
</dbReference>
<sequence length="243" mass="26775">MGYDSWPMEEAYAELYREFLHLRSICMKQAALLGQLMETVKRLQGIHMDATMPNLNQCSEKEHKSAPNGPSVQANKLLPAAARNINVAKRGSDNNTCHLADSLNRLQLHAARAPDNRETKGHRVDGQDPFVPFGANRVSPGGLVDLLRAEQHLRQEHRAMGGMNDLGAVGNHATAQDRKLPLPTQGPWMNSSFLNSEMLSQAGGFLMSEAALHSQVCEFCHAVFPGSSTTMGEFLRHLNTHIT</sequence>
<dbReference type="AlphaFoldDB" id="A0A0P7UXV9"/>
<organism evidence="1 2">
    <name type="scientific">Scleropages formosus</name>
    <name type="common">Asian bonytongue</name>
    <name type="synonym">Osteoglossum formosum</name>
    <dbReference type="NCBI Taxonomy" id="113540"/>
    <lineage>
        <taxon>Eukaryota</taxon>
        <taxon>Metazoa</taxon>
        <taxon>Chordata</taxon>
        <taxon>Craniata</taxon>
        <taxon>Vertebrata</taxon>
        <taxon>Euteleostomi</taxon>
        <taxon>Actinopterygii</taxon>
        <taxon>Neopterygii</taxon>
        <taxon>Teleostei</taxon>
        <taxon>Osteoglossocephala</taxon>
        <taxon>Osteoglossomorpha</taxon>
        <taxon>Osteoglossiformes</taxon>
        <taxon>Osteoglossidae</taxon>
        <taxon>Scleropages</taxon>
    </lineage>
</organism>
<dbReference type="PANTHER" id="PTHR15249">
    <property type="entry name" value="TRAF FAMILY MEMBER-ASSOCIATED NF-KAPPA-B ACTIVATOR"/>
    <property type="match status" value="1"/>
</dbReference>
<name>A0A0P7UXV9_SCLFO</name>
<evidence type="ECO:0000313" key="1">
    <source>
        <dbReference type="EMBL" id="KPP66519.1"/>
    </source>
</evidence>
<reference evidence="1 2" key="1">
    <citation type="submission" date="2015-08" db="EMBL/GenBank/DDBJ databases">
        <title>The genome of the Asian arowana (Scleropages formosus).</title>
        <authorList>
            <person name="Tan M.H."/>
            <person name="Gan H.M."/>
            <person name="Croft L.J."/>
            <person name="Austin C.M."/>
        </authorList>
    </citation>
    <scope>NUCLEOTIDE SEQUENCE [LARGE SCALE GENOMIC DNA]</scope>
    <source>
        <strain evidence="1">Aro1</strain>
    </source>
</reference>
<gene>
    <name evidence="1" type="ORF">Z043_114971</name>
</gene>
<comment type="caution">
    <text evidence="1">The sequence shown here is derived from an EMBL/GenBank/DDBJ whole genome shotgun (WGS) entry which is preliminary data.</text>
</comment>
<dbReference type="GO" id="GO:0043124">
    <property type="term" value="P:negative regulation of canonical NF-kappaB signal transduction"/>
    <property type="evidence" value="ECO:0007669"/>
    <property type="project" value="InterPro"/>
</dbReference>
<dbReference type="PANTHER" id="PTHR15249:SF0">
    <property type="entry name" value="TRAF FAMILY MEMBER-ASSOCIATED NF-KAPPA-B ACTIVATOR"/>
    <property type="match status" value="1"/>
</dbReference>